<dbReference type="Proteomes" id="UP000008311">
    <property type="component" value="Unassembled WGS sequence"/>
</dbReference>
<dbReference type="AlphaFoldDB" id="B9RRM0"/>
<organism evidence="7 8">
    <name type="scientific">Ricinus communis</name>
    <name type="common">Castor bean</name>
    <dbReference type="NCBI Taxonomy" id="3988"/>
    <lineage>
        <taxon>Eukaryota</taxon>
        <taxon>Viridiplantae</taxon>
        <taxon>Streptophyta</taxon>
        <taxon>Embryophyta</taxon>
        <taxon>Tracheophyta</taxon>
        <taxon>Spermatophyta</taxon>
        <taxon>Magnoliopsida</taxon>
        <taxon>eudicotyledons</taxon>
        <taxon>Gunneridae</taxon>
        <taxon>Pentapetalae</taxon>
        <taxon>rosids</taxon>
        <taxon>fabids</taxon>
        <taxon>Malpighiales</taxon>
        <taxon>Euphorbiaceae</taxon>
        <taxon>Acalyphoideae</taxon>
        <taxon>Acalypheae</taxon>
        <taxon>Ricinus</taxon>
    </lineage>
</organism>
<comment type="catalytic activity">
    <reaction evidence="4">
        <text>an anthocyanidin + UDP-alpha-D-glucose + H(+) = an anthocyanidin 3-O-beta-D-glucoside + UDP</text>
        <dbReference type="Rhea" id="RHEA:20093"/>
        <dbReference type="ChEBI" id="CHEBI:15378"/>
        <dbReference type="ChEBI" id="CHEBI:16307"/>
        <dbReference type="ChEBI" id="CHEBI:58223"/>
        <dbReference type="ChEBI" id="CHEBI:58885"/>
        <dbReference type="ChEBI" id="CHEBI:143576"/>
        <dbReference type="EC" id="2.4.1.115"/>
    </reaction>
</comment>
<evidence type="ECO:0000256" key="4">
    <source>
        <dbReference type="ARBA" id="ARBA00047606"/>
    </source>
</evidence>
<dbReference type="OrthoDB" id="5835829at2759"/>
<evidence type="ECO:0000256" key="3">
    <source>
        <dbReference type="ARBA" id="ARBA00022679"/>
    </source>
</evidence>
<comment type="similarity">
    <text evidence="2 5">Belongs to the UDP-glycosyltransferase family.</text>
</comment>
<evidence type="ECO:0000256" key="1">
    <source>
        <dbReference type="ARBA" id="ARBA00004935"/>
    </source>
</evidence>
<dbReference type="PROSITE" id="PS00375">
    <property type="entry name" value="UDPGT"/>
    <property type="match status" value="1"/>
</dbReference>
<dbReference type="EC" id="2.4.1.-" evidence="6"/>
<evidence type="ECO:0000256" key="6">
    <source>
        <dbReference type="RuleBase" id="RU362057"/>
    </source>
</evidence>
<dbReference type="Pfam" id="PF00201">
    <property type="entry name" value="UDPGT"/>
    <property type="match status" value="1"/>
</dbReference>
<sequence>MGHPHILVVTFPSQGHINPGLQLAKRLVTLGLKVTFATTISTHRRMSRTDDSNGLLSFATFSDGHDDGYNLLGGDFAHCLSELTHYGQQTFPKIILRSAKDGHPVTCIIYSLLVSWVAKVARDFHLPSIFLWNQPATVLDVYYHYFHGYEGDIEKSINSPTISVNLPGLPPLRSSDLPSFFSPKSNTKLHGFALPALKEHFHILDAETNPRILVNTFDELEHEALNSIKKYNLIGVGPLIPSAFLDEKDPSDTSFGADLVQGSNSYTEWLDSKPKSSVIYISFGSIAMLSEKQMEETAKALIDIDRPFLWVMRENDIGVKHRKELQQKGIIVDWCCQVEVLSHPSVGCFVTHCGWNSTMESFVSGVPVVALPQWSDQGTNAKLVTDVWMTGIRMVPNERGIFEGEQLKKGVQLVMGEREKAKEMRKNARKWKDLARDAVKEGGTSDKNLKTFLDEIIEGC</sequence>
<evidence type="ECO:0000313" key="8">
    <source>
        <dbReference type="Proteomes" id="UP000008311"/>
    </source>
</evidence>
<dbReference type="CDD" id="cd03784">
    <property type="entry name" value="GT1_Gtf-like"/>
    <property type="match status" value="1"/>
</dbReference>
<protein>
    <recommendedName>
        <fullName evidence="6">Glycosyltransferase</fullName>
        <ecNumber evidence="6">2.4.1.-</ecNumber>
    </recommendedName>
</protein>
<dbReference type="GO" id="GO:0047213">
    <property type="term" value="F:anthocyanidin 3-O-glucosyltransferase activity"/>
    <property type="evidence" value="ECO:0007669"/>
    <property type="project" value="UniProtKB-EC"/>
</dbReference>
<dbReference type="PANTHER" id="PTHR11926">
    <property type="entry name" value="GLUCOSYL/GLUCURONOSYL TRANSFERASES"/>
    <property type="match status" value="1"/>
</dbReference>
<dbReference type="InterPro" id="IPR035595">
    <property type="entry name" value="UDP_glycos_trans_CS"/>
</dbReference>
<dbReference type="FunCoup" id="B9RRM0">
    <property type="interactions" value="69"/>
</dbReference>
<proteinExistence type="inferred from homology"/>
<evidence type="ECO:0000256" key="2">
    <source>
        <dbReference type="ARBA" id="ARBA00009995"/>
    </source>
</evidence>
<evidence type="ECO:0000256" key="5">
    <source>
        <dbReference type="RuleBase" id="RU003718"/>
    </source>
</evidence>
<dbReference type="InParanoid" id="B9RRM0"/>
<comment type="pathway">
    <text evidence="1">Pigment biosynthesis; anthocyanin biosynthesis.</text>
</comment>
<accession>B9RRM0</accession>
<keyword evidence="8" id="KW-1185">Reference proteome</keyword>
<name>B9RRM0_RICCO</name>
<dbReference type="FunFam" id="3.40.50.2000:FF:000019">
    <property type="entry name" value="Glycosyltransferase"/>
    <property type="match status" value="1"/>
</dbReference>
<dbReference type="GO" id="GO:0080043">
    <property type="term" value="F:quercetin 3-O-glucosyltransferase activity"/>
    <property type="evidence" value="ECO:0000318"/>
    <property type="project" value="GO_Central"/>
</dbReference>
<reference evidence="8" key="1">
    <citation type="journal article" date="2010" name="Nat. Biotechnol.">
        <title>Draft genome sequence of the oilseed species Ricinus communis.</title>
        <authorList>
            <person name="Chan A.P."/>
            <person name="Crabtree J."/>
            <person name="Zhao Q."/>
            <person name="Lorenzi H."/>
            <person name="Orvis J."/>
            <person name="Puiu D."/>
            <person name="Melake-Berhan A."/>
            <person name="Jones K.M."/>
            <person name="Redman J."/>
            <person name="Chen G."/>
            <person name="Cahoon E.B."/>
            <person name="Gedil M."/>
            <person name="Stanke M."/>
            <person name="Haas B.J."/>
            <person name="Wortman J.R."/>
            <person name="Fraser-Liggett C.M."/>
            <person name="Ravel J."/>
            <person name="Rabinowicz P.D."/>
        </authorList>
    </citation>
    <scope>NUCLEOTIDE SEQUENCE [LARGE SCALE GENOMIC DNA]</scope>
    <source>
        <strain evidence="8">cv. Hale</strain>
    </source>
</reference>
<dbReference type="GO" id="GO:0005737">
    <property type="term" value="C:cytoplasm"/>
    <property type="evidence" value="ECO:0000318"/>
    <property type="project" value="GO_Central"/>
</dbReference>
<evidence type="ECO:0000313" key="7">
    <source>
        <dbReference type="EMBL" id="EEF46006.1"/>
    </source>
</evidence>
<keyword evidence="3 5" id="KW-0808">Transferase</keyword>
<dbReference type="GO" id="GO:0009718">
    <property type="term" value="P:anthocyanin-containing compound biosynthetic process"/>
    <property type="evidence" value="ECO:0007669"/>
    <property type="project" value="UniProtKB-UniPathway"/>
</dbReference>
<dbReference type="UniPathway" id="UPA00009"/>
<dbReference type="Gene3D" id="3.40.50.2000">
    <property type="entry name" value="Glycogen Phosphorylase B"/>
    <property type="match status" value="2"/>
</dbReference>
<keyword evidence="5 7" id="KW-0328">Glycosyltransferase</keyword>
<dbReference type="SUPFAM" id="SSF53756">
    <property type="entry name" value="UDP-Glycosyltransferase/glycogen phosphorylase"/>
    <property type="match status" value="1"/>
</dbReference>
<dbReference type="KEGG" id="rcu:8270331"/>
<dbReference type="GO" id="GO:0080044">
    <property type="term" value="F:quercetin 7-O-glucosyltransferase activity"/>
    <property type="evidence" value="ECO:0000318"/>
    <property type="project" value="GO_Central"/>
</dbReference>
<dbReference type="PANTHER" id="PTHR11926:SF870">
    <property type="entry name" value="UDP-GLYCOSYLTRANSFERASE 75B1"/>
    <property type="match status" value="1"/>
</dbReference>
<dbReference type="eggNOG" id="KOG1192">
    <property type="taxonomic scope" value="Eukaryota"/>
</dbReference>
<dbReference type="InterPro" id="IPR002213">
    <property type="entry name" value="UDP_glucos_trans"/>
</dbReference>
<dbReference type="EMBL" id="EQ973805">
    <property type="protein sequence ID" value="EEF46006.1"/>
    <property type="molecule type" value="Genomic_DNA"/>
</dbReference>
<gene>
    <name evidence="7" type="ORF">RCOM_1646930</name>
</gene>